<name>A0A1Z8BGC7_9FLAO</name>
<reference evidence="3" key="1">
    <citation type="journal article" date="2017" name="Proc. Natl. Acad. Sci. U.S.A.">
        <title>Simulation of Deepwater Horizon oil plume reveals substrate specialization within a complex community of hydrocarbon-degraders.</title>
        <authorList>
            <person name="Hu P."/>
            <person name="Dubinsky E.A."/>
            <person name="Probst A.J."/>
            <person name="Wang J."/>
            <person name="Sieber C.M.K."/>
            <person name="Tom L.M."/>
            <person name="Gardinali P."/>
            <person name="Banfield J.F."/>
            <person name="Atlas R.M."/>
            <person name="Andersen G.L."/>
        </authorList>
    </citation>
    <scope>NUCLEOTIDE SEQUENCE [LARGE SCALE GENOMIC DNA]</scope>
</reference>
<keyword evidence="1" id="KW-0812">Transmembrane</keyword>
<feature type="transmembrane region" description="Helical" evidence="1">
    <location>
        <begin position="36"/>
        <end position="54"/>
    </location>
</feature>
<organism evidence="2 3">
    <name type="scientific">Nonlabens dokdonensis</name>
    <dbReference type="NCBI Taxonomy" id="328515"/>
    <lineage>
        <taxon>Bacteria</taxon>
        <taxon>Pseudomonadati</taxon>
        <taxon>Bacteroidota</taxon>
        <taxon>Flavobacteriia</taxon>
        <taxon>Flavobacteriales</taxon>
        <taxon>Flavobacteriaceae</taxon>
        <taxon>Nonlabens</taxon>
    </lineage>
</organism>
<protein>
    <submittedName>
        <fullName evidence="2">Uncharacterized protein</fullName>
    </submittedName>
</protein>
<evidence type="ECO:0000256" key="1">
    <source>
        <dbReference type="SAM" id="Phobius"/>
    </source>
</evidence>
<comment type="caution">
    <text evidence="2">The sequence shown here is derived from an EMBL/GenBank/DDBJ whole genome shotgun (WGS) entry which is preliminary data.</text>
</comment>
<sequence>MKYLVKFYKSTYKYLVLGYIFLGLGVYCVLLREKAYYETLFVVALVQFAFFTYFKWSESKRKATNTDK</sequence>
<dbReference type="EMBL" id="MAAX01000009">
    <property type="protein sequence ID" value="OUS21631.1"/>
    <property type="molecule type" value="Genomic_DNA"/>
</dbReference>
<proteinExistence type="predicted"/>
<accession>A0A1Z8BGC7</accession>
<evidence type="ECO:0000313" key="2">
    <source>
        <dbReference type="EMBL" id="OUS21631.1"/>
    </source>
</evidence>
<feature type="transmembrane region" description="Helical" evidence="1">
    <location>
        <begin position="12"/>
        <end position="30"/>
    </location>
</feature>
<evidence type="ECO:0000313" key="3">
    <source>
        <dbReference type="Proteomes" id="UP000196102"/>
    </source>
</evidence>
<dbReference type="AlphaFoldDB" id="A0A1Z8BGC7"/>
<gene>
    <name evidence="2" type="ORF">A9Q93_00385</name>
</gene>
<keyword evidence="1" id="KW-1133">Transmembrane helix</keyword>
<keyword evidence="1" id="KW-0472">Membrane</keyword>
<dbReference type="Proteomes" id="UP000196102">
    <property type="component" value="Unassembled WGS sequence"/>
</dbReference>